<dbReference type="EMBL" id="BMAO01019289">
    <property type="protein sequence ID" value="GFR29657.1"/>
    <property type="molecule type" value="Genomic_DNA"/>
</dbReference>
<protein>
    <submittedName>
        <fullName evidence="1">Uncharacterized protein</fullName>
    </submittedName>
</protein>
<accession>A0A8X6HT57</accession>
<proteinExistence type="predicted"/>
<dbReference type="Proteomes" id="UP000887116">
    <property type="component" value="Unassembled WGS sequence"/>
</dbReference>
<keyword evidence="2" id="KW-1185">Reference proteome</keyword>
<dbReference type="AlphaFoldDB" id="A0A8X6HT57"/>
<evidence type="ECO:0000313" key="2">
    <source>
        <dbReference type="Proteomes" id="UP000887116"/>
    </source>
</evidence>
<sequence>MYGLLWDKKPPLQSTTESIATACQDSNSMGWIVVGLDKVLAPSVAANSPQRSTSICQRNLSHLAVLLFRSKFRLAWVCTIEISQRDLPLQKNKKE</sequence>
<comment type="caution">
    <text evidence="1">The sequence shown here is derived from an EMBL/GenBank/DDBJ whole genome shotgun (WGS) entry which is preliminary data.</text>
</comment>
<name>A0A8X6HT57_TRICU</name>
<organism evidence="1 2">
    <name type="scientific">Trichonephila clavata</name>
    <name type="common">Joro spider</name>
    <name type="synonym">Nephila clavata</name>
    <dbReference type="NCBI Taxonomy" id="2740835"/>
    <lineage>
        <taxon>Eukaryota</taxon>
        <taxon>Metazoa</taxon>
        <taxon>Ecdysozoa</taxon>
        <taxon>Arthropoda</taxon>
        <taxon>Chelicerata</taxon>
        <taxon>Arachnida</taxon>
        <taxon>Araneae</taxon>
        <taxon>Araneomorphae</taxon>
        <taxon>Entelegynae</taxon>
        <taxon>Araneoidea</taxon>
        <taxon>Nephilidae</taxon>
        <taxon>Trichonephila</taxon>
    </lineage>
</organism>
<gene>
    <name evidence="1" type="ORF">TNCT_558621</name>
</gene>
<reference evidence="1" key="1">
    <citation type="submission" date="2020-07" db="EMBL/GenBank/DDBJ databases">
        <title>Multicomponent nature underlies the extraordinary mechanical properties of spider dragline silk.</title>
        <authorList>
            <person name="Kono N."/>
            <person name="Nakamura H."/>
            <person name="Mori M."/>
            <person name="Yoshida Y."/>
            <person name="Ohtoshi R."/>
            <person name="Malay A.D."/>
            <person name="Moran D.A.P."/>
            <person name="Tomita M."/>
            <person name="Numata K."/>
            <person name="Arakawa K."/>
        </authorList>
    </citation>
    <scope>NUCLEOTIDE SEQUENCE</scope>
</reference>
<evidence type="ECO:0000313" key="1">
    <source>
        <dbReference type="EMBL" id="GFR29657.1"/>
    </source>
</evidence>